<gene>
    <name evidence="2" type="ORF">MRV1_gp26</name>
</gene>
<dbReference type="Pfam" id="PF13692">
    <property type="entry name" value="Glyco_trans_1_4"/>
    <property type="match status" value="1"/>
</dbReference>
<reference evidence="2 3" key="1">
    <citation type="journal article" date="2020" name="ISME J.">
        <title>New virus isolates from Italian hydrothermal environments underscore the biogeographic pattern in archaeal virus communities.</title>
        <authorList>
            <person name="Baquero D.P."/>
            <person name="Contursi P."/>
            <person name="Piochi M."/>
            <person name="Bartolucci S."/>
            <person name="Liu Y."/>
            <person name="Cvirkaite-Krupovic V."/>
            <person name="Prangishvili D."/>
            <person name="Krupovic M."/>
        </authorList>
    </citation>
    <scope>NUCLEOTIDE SEQUENCE [LARGE SCALE GENOMIC DNA]</scope>
    <source>
        <strain evidence="2">201</strain>
    </source>
</reference>
<organism evidence="2 3">
    <name type="scientific">Metallosphaera rod-shaped virus 1</name>
    <dbReference type="NCBI Taxonomy" id="2730618"/>
    <lineage>
        <taxon>Viruses</taxon>
        <taxon>Adnaviria</taxon>
        <taxon>Zilligvirae</taxon>
        <taxon>Taleaviricota</taxon>
        <taxon>Tokiviricetes</taxon>
        <taxon>Ligamenvirales</taxon>
        <taxon>Rudiviridae</taxon>
        <taxon>Hoswirudivirus</taxon>
        <taxon>Hoswirudivirus metallosphaerae</taxon>
    </lineage>
</organism>
<dbReference type="Gene3D" id="3.40.50.2000">
    <property type="entry name" value="Glycogen Phosphorylase B"/>
    <property type="match status" value="1"/>
</dbReference>
<keyword evidence="1" id="KW-0175">Coiled coil</keyword>
<evidence type="ECO:0000313" key="3">
    <source>
        <dbReference type="Proteomes" id="UP000501823"/>
    </source>
</evidence>
<protein>
    <submittedName>
        <fullName evidence="2">Putative glycosyltransferase</fullName>
    </submittedName>
</protein>
<proteinExistence type="predicted"/>
<name>A0A6M3VYR7_9VIRU</name>
<dbReference type="Proteomes" id="UP000501823">
    <property type="component" value="Segment"/>
</dbReference>
<feature type="coiled-coil region" evidence="1">
    <location>
        <begin position="300"/>
        <end position="327"/>
    </location>
</feature>
<keyword evidence="2" id="KW-0808">Transferase</keyword>
<dbReference type="PANTHER" id="PTHR46656:SF3">
    <property type="entry name" value="PUTATIVE-RELATED"/>
    <property type="match status" value="1"/>
</dbReference>
<sequence length="343" mass="39889">MHHDVSFKFVAQEHIKMLRSKYTVYDIPELNFYQFTPYGRPLTFIHPLFYGMLNWTDIQWSFFKMYRSKVSKIVGVEVADSDRISEKFIEIANLWADALVVNSKWSYDAYINSGLKILIHIVPHNYDPRLEAPDDQLKVSPEIKKIEEIKKDKKIKIILFFSWHSGYRKGDDLFQKIARQIQKERDDVYFIVKSATPRQDLADLRLFNITGVIPFDDIVKLYRISDLLLLPSRGGSFELNGLEALVSGIPVIASDEGPWTEYFPPTLRHFLAKTVNHPIVLPNNPIHIGRGVEISVDDAVDKALKILDNVEEEKAKVRDEIEFFRNNYSFEVVKKKLLKVVEN</sequence>
<dbReference type="GO" id="GO:0016740">
    <property type="term" value="F:transferase activity"/>
    <property type="evidence" value="ECO:0007669"/>
    <property type="project" value="UniProtKB-KW"/>
</dbReference>
<dbReference type="PANTHER" id="PTHR46656">
    <property type="entry name" value="PUTATIVE-RELATED"/>
    <property type="match status" value="1"/>
</dbReference>
<keyword evidence="3" id="KW-1185">Reference proteome</keyword>
<accession>A0A6M3VYR7</accession>
<dbReference type="EMBL" id="MN876843">
    <property type="protein sequence ID" value="QJF12372.1"/>
    <property type="molecule type" value="Genomic_DNA"/>
</dbReference>
<dbReference type="SUPFAM" id="SSF53756">
    <property type="entry name" value="UDP-Glycosyltransferase/glycogen phosphorylase"/>
    <property type="match status" value="1"/>
</dbReference>
<evidence type="ECO:0000256" key="1">
    <source>
        <dbReference type="SAM" id="Coils"/>
    </source>
</evidence>
<evidence type="ECO:0000313" key="2">
    <source>
        <dbReference type="EMBL" id="QJF12372.1"/>
    </source>
</evidence>